<dbReference type="OrthoDB" id="9805159at2"/>
<dbReference type="RefSeq" id="WP_076345764.1">
    <property type="nucleotide sequence ID" value="NZ_FTOO01000003.1"/>
</dbReference>
<dbReference type="Gene3D" id="3.90.400.10">
    <property type="entry name" value="Oligo-1,6-glucosidase, Domain 2"/>
    <property type="match status" value="1"/>
</dbReference>
<dbReference type="CDD" id="cd11338">
    <property type="entry name" value="AmyAc_CMD"/>
    <property type="match status" value="1"/>
</dbReference>
<protein>
    <submittedName>
        <fullName evidence="4">Glycosidase</fullName>
    </submittedName>
</protein>
<name>A0A1N7LJZ9_9BACL</name>
<accession>A0A1N7LJZ9</accession>
<dbReference type="PANTHER" id="PTHR10357">
    <property type="entry name" value="ALPHA-AMYLASE FAMILY MEMBER"/>
    <property type="match status" value="1"/>
</dbReference>
<dbReference type="AlphaFoldDB" id="A0A1N7LJZ9"/>
<evidence type="ECO:0000313" key="4">
    <source>
        <dbReference type="EMBL" id="SIS74146.1"/>
    </source>
</evidence>
<keyword evidence="1" id="KW-0378">Hydrolase</keyword>
<dbReference type="GO" id="GO:0005975">
    <property type="term" value="P:carbohydrate metabolic process"/>
    <property type="evidence" value="ECO:0007669"/>
    <property type="project" value="InterPro"/>
</dbReference>
<evidence type="ECO:0000259" key="3">
    <source>
        <dbReference type="SMART" id="SM00642"/>
    </source>
</evidence>
<proteinExistence type="predicted"/>
<keyword evidence="5" id="KW-1185">Reference proteome</keyword>
<dbReference type="InterPro" id="IPR045857">
    <property type="entry name" value="O16G_dom_2"/>
</dbReference>
<dbReference type="Proteomes" id="UP000186156">
    <property type="component" value="Unassembled WGS sequence"/>
</dbReference>
<dbReference type="PANTHER" id="PTHR10357:SF210">
    <property type="entry name" value="MALTODEXTRIN GLUCOSIDASE"/>
    <property type="match status" value="1"/>
</dbReference>
<evidence type="ECO:0000256" key="1">
    <source>
        <dbReference type="ARBA" id="ARBA00022801"/>
    </source>
</evidence>
<dbReference type="Pfam" id="PF02903">
    <property type="entry name" value="Alpha-amylase_N"/>
    <property type="match status" value="1"/>
</dbReference>
<gene>
    <name evidence="4" type="ORF">SAMN05421799_103198</name>
</gene>
<dbReference type="InterPro" id="IPR006047">
    <property type="entry name" value="GH13_cat_dom"/>
</dbReference>
<dbReference type="GO" id="GO:0004553">
    <property type="term" value="F:hydrolase activity, hydrolyzing O-glycosyl compounds"/>
    <property type="evidence" value="ECO:0007669"/>
    <property type="project" value="InterPro"/>
</dbReference>
<evidence type="ECO:0000313" key="5">
    <source>
        <dbReference type="Proteomes" id="UP000186156"/>
    </source>
</evidence>
<dbReference type="Gene3D" id="2.60.40.10">
    <property type="entry name" value="Immunoglobulins"/>
    <property type="match status" value="1"/>
</dbReference>
<dbReference type="Gene3D" id="3.20.20.80">
    <property type="entry name" value="Glycosidases"/>
    <property type="match status" value="1"/>
</dbReference>
<dbReference type="EMBL" id="FTOO01000003">
    <property type="protein sequence ID" value="SIS74146.1"/>
    <property type="molecule type" value="Genomic_DNA"/>
</dbReference>
<dbReference type="SUPFAM" id="SSF51445">
    <property type="entry name" value="(Trans)glycosidases"/>
    <property type="match status" value="1"/>
</dbReference>
<dbReference type="CDD" id="cd02857">
    <property type="entry name" value="E_set_CDase_PDE_N"/>
    <property type="match status" value="1"/>
</dbReference>
<dbReference type="SMART" id="SM00642">
    <property type="entry name" value="Aamy"/>
    <property type="match status" value="1"/>
</dbReference>
<dbReference type="InterPro" id="IPR017853">
    <property type="entry name" value="GH"/>
</dbReference>
<dbReference type="InterPro" id="IPR004185">
    <property type="entry name" value="Glyco_hydro_13_lg-like_dom"/>
</dbReference>
<dbReference type="STRING" id="252246.SAMN05421799_103198"/>
<sequence length="562" mass="63471">MTLVWQHRFGSDVYPLDERTLALVMRIARCAHARAVRVHVADRYEPAFQAVHAMETCGTDGTWDVFACDVAVPTRRLQYAFEVQLASGHTAYVGETGTASSLQEVRPFHYPYIHASRVLTVPDWAAQSVAYQIFPDRFAIGGRPLVEPSDPWHARPTPTSVFGGNLRGITEKLPYLRDLGVNLVYLTPIFQAPSNHKYDTEDYFAIDPAFGTFDDLQALVQTAHLLGIRIVLDAVFNHAGFNFAPFQDVVRRGRASPYASWFFLHGDRVDVQQVNYETFATRLREMPKLNLAEPAAAEYFLQVARHYVLECDIDGWRFDVANEIDPSFWPRLRAELRAIKPDILLIGEIWHDSLPWLMGYAFDGVMNYPLRDLILRYAIDESLDEAGFAQAWVRLFLQYPRPAWRAMWNLLGSHDTERILTRAQGDVSKVGLALALTFTLPGIPMVYYGDEIGMEGEGDPDCRRGMVWDEGAWHRDLRDAVRRLARLKASHAALAAERTVILRAEPGVLHYVRGTPQGPQIHVAICAGENTVPHEGAPLFAWASTSRASGDARRLVIWESDR</sequence>
<dbReference type="InterPro" id="IPR014756">
    <property type="entry name" value="Ig_E-set"/>
</dbReference>
<dbReference type="Pfam" id="PF00128">
    <property type="entry name" value="Alpha-amylase"/>
    <property type="match status" value="1"/>
</dbReference>
<dbReference type="InterPro" id="IPR013783">
    <property type="entry name" value="Ig-like_fold"/>
</dbReference>
<dbReference type="SUPFAM" id="SSF81296">
    <property type="entry name" value="E set domains"/>
    <property type="match status" value="1"/>
</dbReference>
<keyword evidence="2 4" id="KW-0326">Glycosidase</keyword>
<organism evidence="4 5">
    <name type="scientific">Alicyclobacillus vulcanalis</name>
    <dbReference type="NCBI Taxonomy" id="252246"/>
    <lineage>
        <taxon>Bacteria</taxon>
        <taxon>Bacillati</taxon>
        <taxon>Bacillota</taxon>
        <taxon>Bacilli</taxon>
        <taxon>Bacillales</taxon>
        <taxon>Alicyclobacillaceae</taxon>
        <taxon>Alicyclobacillus</taxon>
    </lineage>
</organism>
<reference evidence="5" key="1">
    <citation type="submission" date="2017-01" db="EMBL/GenBank/DDBJ databases">
        <authorList>
            <person name="Varghese N."/>
            <person name="Submissions S."/>
        </authorList>
    </citation>
    <scope>NUCLEOTIDE SEQUENCE [LARGE SCALE GENOMIC DNA]</scope>
    <source>
        <strain evidence="5">DSM 16176</strain>
    </source>
</reference>
<feature type="domain" description="Glycosyl hydrolase family 13 catalytic" evidence="3">
    <location>
        <begin position="132"/>
        <end position="488"/>
    </location>
</feature>
<evidence type="ECO:0000256" key="2">
    <source>
        <dbReference type="ARBA" id="ARBA00023295"/>
    </source>
</evidence>